<evidence type="ECO:0000256" key="5">
    <source>
        <dbReference type="ARBA" id="ARBA00022806"/>
    </source>
</evidence>
<keyword evidence="2 9" id="KW-0547">Nucleotide-binding</keyword>
<dbReference type="RefSeq" id="WP_159965350.1">
    <property type="nucleotide sequence ID" value="NZ_APKE01000021.1"/>
</dbReference>
<keyword evidence="5" id="KW-0347">Helicase</keyword>
<gene>
    <name evidence="9 13" type="primary">mfd</name>
    <name evidence="13" type="ORF">PMES_01785</name>
</gene>
<dbReference type="GO" id="GO:0016787">
    <property type="term" value="F:hydrolase activity"/>
    <property type="evidence" value="ECO:0007669"/>
    <property type="project" value="UniProtKB-KW"/>
</dbReference>
<evidence type="ECO:0000259" key="12">
    <source>
        <dbReference type="PROSITE" id="PS51194"/>
    </source>
</evidence>
<feature type="domain" description="Helicase ATP-binding" evidence="11">
    <location>
        <begin position="574"/>
        <end position="735"/>
    </location>
</feature>
<keyword evidence="4 9" id="KW-0378">Hydrolase</keyword>
<dbReference type="GO" id="GO:0003678">
    <property type="term" value="F:DNA helicase activity"/>
    <property type="evidence" value="ECO:0007669"/>
    <property type="project" value="TreeGrafter"/>
</dbReference>
<evidence type="ECO:0000313" key="14">
    <source>
        <dbReference type="Proteomes" id="UP000698242"/>
    </source>
</evidence>
<dbReference type="InterPro" id="IPR041471">
    <property type="entry name" value="UvrB_inter"/>
</dbReference>
<dbReference type="SMART" id="SM00982">
    <property type="entry name" value="TRCF"/>
    <property type="match status" value="1"/>
</dbReference>
<dbReference type="GO" id="GO:0003684">
    <property type="term" value="F:damaged DNA binding"/>
    <property type="evidence" value="ECO:0007669"/>
    <property type="project" value="InterPro"/>
</dbReference>
<keyword evidence="6 9" id="KW-0067">ATP-binding</keyword>
<dbReference type="InterPro" id="IPR001650">
    <property type="entry name" value="Helicase_C-like"/>
</dbReference>
<dbReference type="InterPro" id="IPR014001">
    <property type="entry name" value="Helicase_ATP-bd"/>
</dbReference>
<dbReference type="InterPro" id="IPR036101">
    <property type="entry name" value="CarD-like/TRCF_RID_sf"/>
</dbReference>
<dbReference type="PROSITE" id="PS51192">
    <property type="entry name" value="HELICASE_ATP_BIND_1"/>
    <property type="match status" value="1"/>
</dbReference>
<dbReference type="GO" id="GO:0005524">
    <property type="term" value="F:ATP binding"/>
    <property type="evidence" value="ECO:0007669"/>
    <property type="project" value="UniProtKB-UniRule"/>
</dbReference>
<evidence type="ECO:0000256" key="1">
    <source>
        <dbReference type="ARBA" id="ARBA00022490"/>
    </source>
</evidence>
<dbReference type="InterPro" id="IPR004576">
    <property type="entry name" value="Mfd"/>
</dbReference>
<keyword evidence="3 9" id="KW-0227">DNA damage</keyword>
<dbReference type="PANTHER" id="PTHR47964:SF1">
    <property type="entry name" value="ATP-DEPENDENT DNA HELICASE HOMOLOG RECG, CHLOROPLASTIC"/>
    <property type="match status" value="1"/>
</dbReference>
<dbReference type="OrthoDB" id="9804325at2"/>
<evidence type="ECO:0000259" key="11">
    <source>
        <dbReference type="PROSITE" id="PS51192"/>
    </source>
</evidence>
<dbReference type="SMART" id="SM00487">
    <property type="entry name" value="DEXDc"/>
    <property type="match status" value="1"/>
</dbReference>
<evidence type="ECO:0000256" key="9">
    <source>
        <dbReference type="HAMAP-Rule" id="MF_00969"/>
    </source>
</evidence>
<dbReference type="SMART" id="SM01058">
    <property type="entry name" value="CarD_TRCF"/>
    <property type="match status" value="1"/>
</dbReference>
<dbReference type="SUPFAM" id="SSF52540">
    <property type="entry name" value="P-loop containing nucleoside triphosphate hydrolases"/>
    <property type="match status" value="3"/>
</dbReference>
<dbReference type="GO" id="GO:0000716">
    <property type="term" value="P:transcription-coupled nucleotide-excision repair, DNA damage recognition"/>
    <property type="evidence" value="ECO:0007669"/>
    <property type="project" value="UniProtKB-UniRule"/>
</dbReference>
<comment type="similarity">
    <text evidence="9">In the N-terminal section; belongs to the UvrB family.</text>
</comment>
<dbReference type="Pfam" id="PF00271">
    <property type="entry name" value="Helicase_C"/>
    <property type="match status" value="1"/>
</dbReference>
<evidence type="ECO:0000313" key="13">
    <source>
        <dbReference type="EMBL" id="KAF0675895.1"/>
    </source>
</evidence>
<dbReference type="Gene3D" id="2.40.10.170">
    <property type="match status" value="1"/>
</dbReference>
<sequence length="1112" mass="118410">MPTDHPAGAEAVRLLRALQGAGSERAIHLSRNDMRAGAIARFLGAALPGTRVLHFRPWDCLPYDWASPSAAAMGHRLSVLRRMAQEGPCLVITSPGAMAQRVPCAGDISWRQLTPGDALSPEDFMGWACDHGYRSDERVDEPGEIALRGAVVDIFPAAADGPFRIGFEDGAIETLRAYDAATQITTHAVETLVIDAASEMPPPMRRGGSLDDGAETPGEQDADAEKADPGTQGAPWRGAEHWLPQARDRLCRLHDHMKDAPILAGPGACARMEGLIEALPDQQAHRLEAEISGAEARRALPPDALYLAPDEWQRIAAWVHPLELDGIAPGAEIAGSRRPRAALAEAVEEAGRAILLAATKRDRARLGRMAAGAGPVREVDDWDAALALPDGEIASLCAPLERGFRDDACLVLTARDVLGTRAEDTGGATIVPPWLAEAQDLHLGDLVIHEDEGLGRFEGLTQIEGGEAIRICYAGDEASLVPVSDAGRLWRYGHDSGTVSLDKLGGKTWESRRARFAKTVERSAEALLAAATARRETKARKLSPPAKAYEKIAAAFAWTETQDQRRAIRAVLDDLASGTPMNRLLIGDVGFGKTEVAIRAAAAAALSGAQVALIAPTTVLARQHARVLARRFEGSGIEVAGLSRLSTAAEARRVREGLADGRIGIVAGTHAILGKGCAFHDLGLVVIDEEQRFGAKHKTALRDLAEGVHVLSMSATPIPRSLQGAIAGVQELSLLTTAPARRRPVRTVLSDRPRQAETLLRDALMREWRRGGQSFVVVPRVEDMEEERARLARLVPQLSIKVAHGKLPAREIDEVMTGFADGAGDVLLATVIIESGLDVPRANTMVVLRPELLGLAQLHQLRGRVGRGAEQAYCWLLTEASGGDAPVSAAPGDDAASDEEGMRAAARARLDAFAAADSLGAGFTLSVADMDQRGAGDLFGDAQSGHDARIGPALHAHMLAEALRKAKGEPPRARPDIGTEVAAALPADYIPRPEVRATLYNRLARASSAEEADRLADEVEDRFGPPPEEARNLLLLAAVRGRASTLGITHVSIGPKGVALDFHEDSVPRDAPEAMERSANRLILPGSASQIAGDDGSEAPLNRALEALRLLM</sequence>
<keyword evidence="7 9" id="KW-0238">DNA-binding</keyword>
<comment type="function">
    <text evidence="9">Couples transcription and DNA repair by recognizing RNA polymerase (RNAP) stalled at DNA lesions. Mediates ATP-dependent release of RNAP and its truncated transcript from the DNA, and recruitment of nucleotide excision repair machinery to the damaged site.</text>
</comment>
<evidence type="ECO:0000256" key="10">
    <source>
        <dbReference type="SAM" id="MobiDB-lite"/>
    </source>
</evidence>
<evidence type="ECO:0000256" key="2">
    <source>
        <dbReference type="ARBA" id="ARBA00022741"/>
    </source>
</evidence>
<keyword evidence="14" id="KW-1185">Reference proteome</keyword>
<organism evidence="13 14">
    <name type="scientific">Profundibacterium mesophilum KAUST100406-0324</name>
    <dbReference type="NCBI Taxonomy" id="1037889"/>
    <lineage>
        <taxon>Bacteria</taxon>
        <taxon>Pseudomonadati</taxon>
        <taxon>Pseudomonadota</taxon>
        <taxon>Alphaproteobacteria</taxon>
        <taxon>Rhodobacterales</taxon>
        <taxon>Roseobacteraceae</taxon>
        <taxon>Profundibacterium</taxon>
    </lineage>
</organism>
<comment type="subcellular location">
    <subcellularLocation>
        <location evidence="9">Cytoplasm</location>
    </subcellularLocation>
</comment>
<accession>A0A921NUT4</accession>
<dbReference type="EMBL" id="APKE01000021">
    <property type="protein sequence ID" value="KAF0675895.1"/>
    <property type="molecule type" value="Genomic_DNA"/>
</dbReference>
<proteinExistence type="inferred from homology"/>
<dbReference type="AlphaFoldDB" id="A0A921NUT4"/>
<evidence type="ECO:0000256" key="8">
    <source>
        <dbReference type="ARBA" id="ARBA00023204"/>
    </source>
</evidence>
<dbReference type="PANTHER" id="PTHR47964">
    <property type="entry name" value="ATP-DEPENDENT DNA HELICASE HOMOLOG RECG, CHLOROPLASTIC"/>
    <property type="match status" value="1"/>
</dbReference>
<dbReference type="Pfam" id="PF02559">
    <property type="entry name" value="CarD_TRCF_RID"/>
    <property type="match status" value="1"/>
</dbReference>
<dbReference type="InterPro" id="IPR027417">
    <property type="entry name" value="P-loop_NTPase"/>
</dbReference>
<protein>
    <recommendedName>
        <fullName evidence="9">Transcription-repair-coupling factor</fullName>
        <shortName evidence="9">TRCF</shortName>
        <ecNumber evidence="9">3.6.4.-</ecNumber>
    </recommendedName>
</protein>
<feature type="compositionally biased region" description="Acidic residues" evidence="10">
    <location>
        <begin position="212"/>
        <end position="222"/>
    </location>
</feature>
<dbReference type="HAMAP" id="MF_00969">
    <property type="entry name" value="TRCF"/>
    <property type="match status" value="1"/>
</dbReference>
<evidence type="ECO:0000256" key="6">
    <source>
        <dbReference type="ARBA" id="ARBA00022840"/>
    </source>
</evidence>
<name>A0A921NUT4_9RHOB</name>
<dbReference type="InterPro" id="IPR011545">
    <property type="entry name" value="DEAD/DEAH_box_helicase_dom"/>
</dbReference>
<dbReference type="Gene3D" id="3.40.50.300">
    <property type="entry name" value="P-loop containing nucleotide triphosphate hydrolases"/>
    <property type="match status" value="2"/>
</dbReference>
<dbReference type="Pfam" id="PF00270">
    <property type="entry name" value="DEAD"/>
    <property type="match status" value="1"/>
</dbReference>
<evidence type="ECO:0000256" key="3">
    <source>
        <dbReference type="ARBA" id="ARBA00022763"/>
    </source>
</evidence>
<evidence type="ECO:0000256" key="7">
    <source>
        <dbReference type="ARBA" id="ARBA00023125"/>
    </source>
</evidence>
<dbReference type="GO" id="GO:0005737">
    <property type="term" value="C:cytoplasm"/>
    <property type="evidence" value="ECO:0007669"/>
    <property type="project" value="UniProtKB-SubCell"/>
</dbReference>
<dbReference type="EC" id="3.6.4.-" evidence="9"/>
<dbReference type="Proteomes" id="UP000698242">
    <property type="component" value="Unassembled WGS sequence"/>
</dbReference>
<dbReference type="InterPro" id="IPR047112">
    <property type="entry name" value="RecG/Mfd"/>
</dbReference>
<dbReference type="InterPro" id="IPR005118">
    <property type="entry name" value="TRCF_C"/>
</dbReference>
<dbReference type="SUPFAM" id="SSF141259">
    <property type="entry name" value="CarD-like"/>
    <property type="match status" value="1"/>
</dbReference>
<dbReference type="Gene3D" id="3.30.2060.10">
    <property type="entry name" value="Penicillin-binding protein 1b domain"/>
    <property type="match status" value="1"/>
</dbReference>
<keyword evidence="8 9" id="KW-0234">DNA repair</keyword>
<dbReference type="Gene3D" id="3.90.1150.50">
    <property type="entry name" value="Transcription-repair-coupling factor, D7 domain"/>
    <property type="match status" value="1"/>
</dbReference>
<dbReference type="InterPro" id="IPR037235">
    <property type="entry name" value="TRCF-like_C_D7"/>
</dbReference>
<evidence type="ECO:0000256" key="4">
    <source>
        <dbReference type="ARBA" id="ARBA00022801"/>
    </source>
</evidence>
<dbReference type="PROSITE" id="PS51194">
    <property type="entry name" value="HELICASE_CTER"/>
    <property type="match status" value="1"/>
</dbReference>
<dbReference type="Pfam" id="PF17757">
    <property type="entry name" value="UvrB_inter"/>
    <property type="match status" value="1"/>
</dbReference>
<dbReference type="SUPFAM" id="SSF143517">
    <property type="entry name" value="TRCF domain-like"/>
    <property type="match status" value="1"/>
</dbReference>
<keyword evidence="1 9" id="KW-0963">Cytoplasm</keyword>
<dbReference type="Gene3D" id="3.40.50.11180">
    <property type="match status" value="1"/>
</dbReference>
<dbReference type="Pfam" id="PF03461">
    <property type="entry name" value="TRCF"/>
    <property type="match status" value="1"/>
</dbReference>
<comment type="similarity">
    <text evidence="9">In the C-terminal section; belongs to the helicase family. RecG subfamily.</text>
</comment>
<comment type="caution">
    <text evidence="13">The sequence shown here is derived from an EMBL/GenBank/DDBJ whole genome shotgun (WGS) entry which is preliminary data.</text>
</comment>
<feature type="region of interest" description="Disordered" evidence="10">
    <location>
        <begin position="199"/>
        <end position="237"/>
    </location>
</feature>
<reference evidence="13" key="1">
    <citation type="submission" date="2013-03" db="EMBL/GenBank/DDBJ databases">
        <title>Genome Sequence of the Profundibacterium mesophilum strain KAUST100406-0324T from Red Sea, a novel genus in the family Rhodobacteraceae.</title>
        <authorList>
            <person name="Essack M."/>
            <person name="Alam I."/>
            <person name="Lafi F."/>
            <person name="Alawi W."/>
            <person name="Kamanu F."/>
            <person name="Al-Suwailem A."/>
            <person name="Lee O.O."/>
            <person name="Xu Y."/>
            <person name="Bajic V."/>
            <person name="Qian P.-Y."/>
            <person name="Archer J."/>
        </authorList>
    </citation>
    <scope>NUCLEOTIDE SEQUENCE</scope>
    <source>
        <strain evidence="13">KAUST100406-0324</strain>
    </source>
</reference>
<dbReference type="InterPro" id="IPR003711">
    <property type="entry name" value="CarD-like/TRCF_RID"/>
</dbReference>
<dbReference type="SMART" id="SM00490">
    <property type="entry name" value="HELICc"/>
    <property type="match status" value="1"/>
</dbReference>
<dbReference type="GO" id="GO:0006355">
    <property type="term" value="P:regulation of DNA-templated transcription"/>
    <property type="evidence" value="ECO:0007669"/>
    <property type="project" value="UniProtKB-UniRule"/>
</dbReference>
<feature type="domain" description="Helicase C-terminal" evidence="12">
    <location>
        <begin position="759"/>
        <end position="931"/>
    </location>
</feature>